<feature type="transmembrane region" description="Helical" evidence="1">
    <location>
        <begin position="48"/>
        <end position="72"/>
    </location>
</feature>
<keyword evidence="1" id="KW-0812">Transmembrane</keyword>
<keyword evidence="1" id="KW-1133">Transmembrane helix</keyword>
<accession>A0A5C3NKG0</accession>
<reference evidence="2 3" key="1">
    <citation type="journal article" date="2019" name="Nat. Ecol. Evol.">
        <title>Megaphylogeny resolves global patterns of mushroom evolution.</title>
        <authorList>
            <person name="Varga T."/>
            <person name="Krizsan K."/>
            <person name="Foldi C."/>
            <person name="Dima B."/>
            <person name="Sanchez-Garcia M."/>
            <person name="Sanchez-Ramirez S."/>
            <person name="Szollosi G.J."/>
            <person name="Szarkandi J.G."/>
            <person name="Papp V."/>
            <person name="Albert L."/>
            <person name="Andreopoulos W."/>
            <person name="Angelini C."/>
            <person name="Antonin V."/>
            <person name="Barry K.W."/>
            <person name="Bougher N.L."/>
            <person name="Buchanan P."/>
            <person name="Buyck B."/>
            <person name="Bense V."/>
            <person name="Catcheside P."/>
            <person name="Chovatia M."/>
            <person name="Cooper J."/>
            <person name="Damon W."/>
            <person name="Desjardin D."/>
            <person name="Finy P."/>
            <person name="Geml J."/>
            <person name="Haridas S."/>
            <person name="Hughes K."/>
            <person name="Justo A."/>
            <person name="Karasinski D."/>
            <person name="Kautmanova I."/>
            <person name="Kiss B."/>
            <person name="Kocsube S."/>
            <person name="Kotiranta H."/>
            <person name="LaButti K.M."/>
            <person name="Lechner B.E."/>
            <person name="Liimatainen K."/>
            <person name="Lipzen A."/>
            <person name="Lukacs Z."/>
            <person name="Mihaltcheva S."/>
            <person name="Morgado L.N."/>
            <person name="Niskanen T."/>
            <person name="Noordeloos M.E."/>
            <person name="Ohm R.A."/>
            <person name="Ortiz-Santana B."/>
            <person name="Ovrebo C."/>
            <person name="Racz N."/>
            <person name="Riley R."/>
            <person name="Savchenko A."/>
            <person name="Shiryaev A."/>
            <person name="Soop K."/>
            <person name="Spirin V."/>
            <person name="Szebenyi C."/>
            <person name="Tomsovsky M."/>
            <person name="Tulloss R.E."/>
            <person name="Uehling J."/>
            <person name="Grigoriev I.V."/>
            <person name="Vagvolgyi C."/>
            <person name="Papp T."/>
            <person name="Martin F.M."/>
            <person name="Miettinen O."/>
            <person name="Hibbett D.S."/>
            <person name="Nagy L.G."/>
        </authorList>
    </citation>
    <scope>NUCLEOTIDE SEQUENCE [LARGE SCALE GENOMIC DNA]</scope>
    <source>
        <strain evidence="2 3">OMC1185</strain>
    </source>
</reference>
<sequence>MLSQHPPPCSLFYILVFSHSSIHRVLLFRACYIYALHHFYRLYPHLPVASVVFLRYSFTLFPPFFFSTFRLTTYFFQHFLRRITIGSYVSPPFYFLSILVYSVTFLFVVVVPAQEPDFAFFASRFGCCASVGYSNKYILYIAFLDRVCRTL</sequence>
<gene>
    <name evidence="2" type="ORF">OE88DRAFT_125111</name>
</gene>
<keyword evidence="3" id="KW-1185">Reference proteome</keyword>
<feature type="transmembrane region" description="Helical" evidence="1">
    <location>
        <begin position="93"/>
        <end position="113"/>
    </location>
</feature>
<evidence type="ECO:0000313" key="2">
    <source>
        <dbReference type="EMBL" id="TFK57365.1"/>
    </source>
</evidence>
<evidence type="ECO:0000313" key="3">
    <source>
        <dbReference type="Proteomes" id="UP000305948"/>
    </source>
</evidence>
<name>A0A5C3NKG0_9AGAM</name>
<protein>
    <submittedName>
        <fullName evidence="2">Uncharacterized protein</fullName>
    </submittedName>
</protein>
<dbReference type="AlphaFoldDB" id="A0A5C3NKG0"/>
<evidence type="ECO:0000256" key="1">
    <source>
        <dbReference type="SAM" id="Phobius"/>
    </source>
</evidence>
<proteinExistence type="predicted"/>
<dbReference type="Proteomes" id="UP000305948">
    <property type="component" value="Unassembled WGS sequence"/>
</dbReference>
<keyword evidence="1" id="KW-0472">Membrane</keyword>
<organism evidence="2 3">
    <name type="scientific">Heliocybe sulcata</name>
    <dbReference type="NCBI Taxonomy" id="5364"/>
    <lineage>
        <taxon>Eukaryota</taxon>
        <taxon>Fungi</taxon>
        <taxon>Dikarya</taxon>
        <taxon>Basidiomycota</taxon>
        <taxon>Agaricomycotina</taxon>
        <taxon>Agaricomycetes</taxon>
        <taxon>Gloeophyllales</taxon>
        <taxon>Gloeophyllaceae</taxon>
        <taxon>Heliocybe</taxon>
    </lineage>
</organism>
<dbReference type="EMBL" id="ML213503">
    <property type="protein sequence ID" value="TFK57365.1"/>
    <property type="molecule type" value="Genomic_DNA"/>
</dbReference>